<dbReference type="InterPro" id="IPR008278">
    <property type="entry name" value="4-PPantetheinyl_Trfase_dom"/>
</dbReference>
<dbReference type="GO" id="GO:0005829">
    <property type="term" value="C:cytosol"/>
    <property type="evidence" value="ECO:0007669"/>
    <property type="project" value="TreeGrafter"/>
</dbReference>
<dbReference type="Pfam" id="PF01648">
    <property type="entry name" value="ACPS"/>
    <property type="match status" value="1"/>
</dbReference>
<name>G7E0P9_MIXOS</name>
<dbReference type="GO" id="GO:0019878">
    <property type="term" value="P:lysine biosynthetic process via aminoadipic acid"/>
    <property type="evidence" value="ECO:0007669"/>
    <property type="project" value="TreeGrafter"/>
</dbReference>
<sequence length="252" mass="28119">MRIYAIQISSWSPSNDLYNTLLNLLDAPSQSRIRQFVHRSDALRCLIGRLLPRYIISQETRCAFGDVQIEYSALGRPYCVSSQVPIDFNVSHDHDWVVMACATAYALIAGWPDRGIVGIDIMQNILPFGSHTSELVDTLAPQLSSDEQNRLRSSASVEAALSIWTLKEAYAKLTGQGLRMDMRRCSFDTPSPGGRCTMHSSDEHEELEFSSRSGLIQGYTLSVAWHRSAGPLSQAIDQAWHAADFVRLLVKT</sequence>
<gene>
    <name evidence="5" type="primary">Mo03076</name>
    <name evidence="5" type="ORF">E5Q_03076</name>
</gene>
<dbReference type="InterPro" id="IPR037143">
    <property type="entry name" value="4-PPantetheinyl_Trfase_dom_sf"/>
</dbReference>
<dbReference type="OrthoDB" id="26719at2759"/>
<dbReference type="InterPro" id="IPR055066">
    <property type="entry name" value="AASDHPPT_N"/>
</dbReference>
<dbReference type="HOGENOM" id="CLU_057011_3_1_1"/>
<reference evidence="5 6" key="1">
    <citation type="journal article" date="2011" name="J. Gen. Appl. Microbiol.">
        <title>Draft genome sequencing of the enigmatic basidiomycete Mixia osmundae.</title>
        <authorList>
            <person name="Nishida H."/>
            <person name="Nagatsuka Y."/>
            <person name="Sugiyama J."/>
        </authorList>
    </citation>
    <scope>NUCLEOTIDE SEQUENCE [LARGE SCALE GENOMIC DNA]</scope>
    <source>
        <strain evidence="6">CBS 9802 / IAM 14324 / JCM 22182 / KY 12970</strain>
    </source>
</reference>
<accession>G7E0P9</accession>
<proteinExistence type="predicted"/>
<evidence type="ECO:0000259" key="4">
    <source>
        <dbReference type="Pfam" id="PF22624"/>
    </source>
</evidence>
<dbReference type="GO" id="GO:0000287">
    <property type="term" value="F:magnesium ion binding"/>
    <property type="evidence" value="ECO:0007669"/>
    <property type="project" value="InterPro"/>
</dbReference>
<dbReference type="Pfam" id="PF22624">
    <property type="entry name" value="AASDHPPT_N"/>
    <property type="match status" value="1"/>
</dbReference>
<evidence type="ECO:0000256" key="1">
    <source>
        <dbReference type="ARBA" id="ARBA00013172"/>
    </source>
</evidence>
<keyword evidence="6" id="KW-1185">Reference proteome</keyword>
<evidence type="ECO:0000256" key="2">
    <source>
        <dbReference type="ARBA" id="ARBA00022679"/>
    </source>
</evidence>
<evidence type="ECO:0000259" key="3">
    <source>
        <dbReference type="Pfam" id="PF01648"/>
    </source>
</evidence>
<dbReference type="STRING" id="764103.G7E0P9"/>
<protein>
    <recommendedName>
        <fullName evidence="1">holo-[acyl-carrier-protein] synthase</fullName>
        <ecNumber evidence="1">2.7.8.7</ecNumber>
    </recommendedName>
</protein>
<dbReference type="Gene3D" id="3.90.470.20">
    <property type="entry name" value="4'-phosphopantetheinyl transferase domain"/>
    <property type="match status" value="2"/>
</dbReference>
<dbReference type="InterPro" id="IPR050559">
    <property type="entry name" value="P-Pant_transferase_sf"/>
</dbReference>
<evidence type="ECO:0000313" key="6">
    <source>
        <dbReference type="Proteomes" id="UP000009131"/>
    </source>
</evidence>
<organism evidence="5 6">
    <name type="scientific">Mixia osmundae (strain CBS 9802 / IAM 14324 / JCM 22182 / KY 12970)</name>
    <dbReference type="NCBI Taxonomy" id="764103"/>
    <lineage>
        <taxon>Eukaryota</taxon>
        <taxon>Fungi</taxon>
        <taxon>Dikarya</taxon>
        <taxon>Basidiomycota</taxon>
        <taxon>Pucciniomycotina</taxon>
        <taxon>Mixiomycetes</taxon>
        <taxon>Mixiales</taxon>
        <taxon>Mixiaceae</taxon>
        <taxon>Mixia</taxon>
    </lineage>
</organism>
<dbReference type="PANTHER" id="PTHR12215:SF10">
    <property type="entry name" value="L-AMINOADIPATE-SEMIALDEHYDE DEHYDROGENASE-PHOSPHOPANTETHEINYL TRANSFERASE"/>
    <property type="match status" value="1"/>
</dbReference>
<dbReference type="RefSeq" id="XP_014566484.1">
    <property type="nucleotide sequence ID" value="XM_014710998.1"/>
</dbReference>
<dbReference type="eggNOG" id="KOG0945">
    <property type="taxonomic scope" value="Eukaryota"/>
</dbReference>
<dbReference type="OMA" id="WVFEESL"/>
<dbReference type="FunCoup" id="G7E0P9">
    <property type="interactions" value="270"/>
</dbReference>
<dbReference type="Proteomes" id="UP000009131">
    <property type="component" value="Unassembled WGS sequence"/>
</dbReference>
<feature type="domain" description="4'-phosphopantetheinyl transferase" evidence="3">
    <location>
        <begin position="117"/>
        <end position="223"/>
    </location>
</feature>
<evidence type="ECO:0000313" key="5">
    <source>
        <dbReference type="EMBL" id="GAA96409.1"/>
    </source>
</evidence>
<dbReference type="EC" id="2.7.8.7" evidence="1"/>
<dbReference type="SUPFAM" id="SSF56214">
    <property type="entry name" value="4'-phosphopantetheinyl transferase"/>
    <property type="match status" value="2"/>
</dbReference>
<keyword evidence="2" id="KW-0808">Transferase</keyword>
<comment type="caution">
    <text evidence="5">The sequence shown here is derived from an EMBL/GenBank/DDBJ whole genome shotgun (WGS) entry which is preliminary data.</text>
</comment>
<dbReference type="EMBL" id="BABT02000084">
    <property type="protein sequence ID" value="GAA96409.1"/>
    <property type="molecule type" value="Genomic_DNA"/>
</dbReference>
<reference evidence="5 6" key="2">
    <citation type="journal article" date="2012" name="Open Biol.">
        <title>Characteristics of nucleosomes and linker DNA regions on the genome of the basidiomycete Mixia osmundae revealed by mono- and dinucleosome mapping.</title>
        <authorList>
            <person name="Nishida H."/>
            <person name="Kondo S."/>
            <person name="Matsumoto T."/>
            <person name="Suzuki Y."/>
            <person name="Yoshikawa H."/>
            <person name="Taylor T.D."/>
            <person name="Sugiyama J."/>
        </authorList>
    </citation>
    <scope>NUCLEOTIDE SEQUENCE [LARGE SCALE GENOMIC DNA]</scope>
    <source>
        <strain evidence="6">CBS 9802 / IAM 14324 / JCM 22182 / KY 12970</strain>
    </source>
</reference>
<dbReference type="GO" id="GO:0008897">
    <property type="term" value="F:holo-[acyl-carrier-protein] synthase activity"/>
    <property type="evidence" value="ECO:0007669"/>
    <property type="project" value="UniProtKB-EC"/>
</dbReference>
<dbReference type="PANTHER" id="PTHR12215">
    <property type="entry name" value="PHOSPHOPANTETHEINE TRANSFERASE"/>
    <property type="match status" value="1"/>
</dbReference>
<dbReference type="InParanoid" id="G7E0P9"/>
<dbReference type="AlphaFoldDB" id="G7E0P9"/>
<feature type="domain" description="4'-phosphopantetheinyl transferase N-terminal" evidence="4">
    <location>
        <begin position="10"/>
        <end position="102"/>
    </location>
</feature>